<dbReference type="GO" id="GO:0003855">
    <property type="term" value="F:3-dehydroquinate dehydratase activity"/>
    <property type="evidence" value="ECO:0007669"/>
    <property type="project" value="InterPro"/>
</dbReference>
<dbReference type="CDD" id="cd00502">
    <property type="entry name" value="DHQase_I"/>
    <property type="match status" value="1"/>
</dbReference>
<dbReference type="PANTHER" id="PTHR21090:SF17">
    <property type="entry name" value="QUINATE REPRESSOR PROTEIN"/>
    <property type="match status" value="1"/>
</dbReference>
<dbReference type="RefSeq" id="XP_013259872.1">
    <property type="nucleotide sequence ID" value="XM_013404418.1"/>
</dbReference>
<accession>A0A072PC21</accession>
<dbReference type="InterPro" id="IPR031322">
    <property type="entry name" value="Shikimate/glucono_kinase"/>
</dbReference>
<dbReference type="Pfam" id="PF08501">
    <property type="entry name" value="Shikimate_dh_N"/>
    <property type="match status" value="1"/>
</dbReference>
<dbReference type="Proteomes" id="UP000027920">
    <property type="component" value="Unassembled WGS sequence"/>
</dbReference>
<dbReference type="InterPro" id="IPR036291">
    <property type="entry name" value="NAD(P)-bd_dom_sf"/>
</dbReference>
<dbReference type="InterPro" id="IPR027417">
    <property type="entry name" value="P-loop_NTPase"/>
</dbReference>
<dbReference type="Pfam" id="PF01487">
    <property type="entry name" value="DHquinase_I"/>
    <property type="match status" value="1"/>
</dbReference>
<comment type="similarity">
    <text evidence="1">In the 2nd section; belongs to the type-I 3-dehydroquinase family.</text>
</comment>
<proteinExistence type="inferred from homology"/>
<dbReference type="CDD" id="cd01065">
    <property type="entry name" value="NAD_bind_Shikimate_DH"/>
    <property type="match status" value="1"/>
</dbReference>
<dbReference type="InterPro" id="IPR046346">
    <property type="entry name" value="Aminoacid_DH-like_N_sf"/>
</dbReference>
<organism evidence="7 8">
    <name type="scientific">Exophiala aquamarina CBS 119918</name>
    <dbReference type="NCBI Taxonomy" id="1182545"/>
    <lineage>
        <taxon>Eukaryota</taxon>
        <taxon>Fungi</taxon>
        <taxon>Dikarya</taxon>
        <taxon>Ascomycota</taxon>
        <taxon>Pezizomycotina</taxon>
        <taxon>Eurotiomycetes</taxon>
        <taxon>Chaetothyriomycetidae</taxon>
        <taxon>Chaetothyriales</taxon>
        <taxon>Herpotrichiellaceae</taxon>
        <taxon>Exophiala</taxon>
    </lineage>
</organism>
<evidence type="ECO:0000313" key="8">
    <source>
        <dbReference type="Proteomes" id="UP000027920"/>
    </source>
</evidence>
<dbReference type="InterPro" id="IPR013785">
    <property type="entry name" value="Aldolase_TIM"/>
</dbReference>
<evidence type="ECO:0000256" key="3">
    <source>
        <dbReference type="SAM" id="MobiDB-lite"/>
    </source>
</evidence>
<dbReference type="SUPFAM" id="SSF51569">
    <property type="entry name" value="Aldolase"/>
    <property type="match status" value="1"/>
</dbReference>
<feature type="compositionally biased region" description="Polar residues" evidence="3">
    <location>
        <begin position="42"/>
        <end position="59"/>
    </location>
</feature>
<feature type="region of interest" description="Disordered" evidence="3">
    <location>
        <begin position="1"/>
        <end position="61"/>
    </location>
</feature>
<dbReference type="GO" id="GO:0003866">
    <property type="term" value="F:3-phosphoshikimate 1-carboxyvinyltransferase activity"/>
    <property type="evidence" value="ECO:0007669"/>
    <property type="project" value="TreeGrafter"/>
</dbReference>
<feature type="domain" description="Quinate/shikimate 5-dehydrogenase/glutamyl-tRNA reductase" evidence="4">
    <location>
        <begin position="663"/>
        <end position="714"/>
    </location>
</feature>
<evidence type="ECO:0000256" key="1">
    <source>
        <dbReference type="ARBA" id="ARBA00006477"/>
    </source>
</evidence>
<dbReference type="AlphaFoldDB" id="A0A072PC21"/>
<dbReference type="GO" id="GO:0004764">
    <property type="term" value="F:shikimate 3-dehydrogenase (NADP+) activity"/>
    <property type="evidence" value="ECO:0007669"/>
    <property type="project" value="InterPro"/>
</dbReference>
<evidence type="ECO:0000259" key="6">
    <source>
        <dbReference type="Pfam" id="PF18317"/>
    </source>
</evidence>
<dbReference type="InterPro" id="IPR041121">
    <property type="entry name" value="SDH_C"/>
</dbReference>
<dbReference type="Pfam" id="PF18317">
    <property type="entry name" value="SDH_C"/>
    <property type="match status" value="1"/>
</dbReference>
<dbReference type="Gene3D" id="3.40.50.720">
    <property type="entry name" value="NAD(P)-binding Rossmann-like Domain"/>
    <property type="match status" value="1"/>
</dbReference>
<feature type="domain" description="Shikimate dehydrogenase substrate binding N-terminal" evidence="5">
    <location>
        <begin position="524"/>
        <end position="604"/>
    </location>
</feature>
<dbReference type="Gene3D" id="3.40.50.300">
    <property type="entry name" value="P-loop containing nucleotide triphosphate hydrolases"/>
    <property type="match status" value="1"/>
</dbReference>
<evidence type="ECO:0000256" key="2">
    <source>
        <dbReference type="ARBA" id="ARBA00009349"/>
    </source>
</evidence>
<comment type="similarity">
    <text evidence="2">In the N-terminal section; belongs to the shikimate kinase family.</text>
</comment>
<name>A0A072PC21_9EURO</name>
<dbReference type="Pfam" id="PF01488">
    <property type="entry name" value="Shikimate_DH"/>
    <property type="match status" value="1"/>
</dbReference>
<evidence type="ECO:0000259" key="5">
    <source>
        <dbReference type="Pfam" id="PF08501"/>
    </source>
</evidence>
<feature type="domain" description="SDH C-terminal" evidence="6">
    <location>
        <begin position="806"/>
        <end position="835"/>
    </location>
</feature>
<dbReference type="FunFam" id="3.40.50.720:FF:000386">
    <property type="entry name" value="Quinate repressor protein"/>
    <property type="match status" value="1"/>
</dbReference>
<protein>
    <submittedName>
        <fullName evidence="7">Uncharacterized protein</fullName>
    </submittedName>
</protein>
<dbReference type="Gene3D" id="3.40.50.10860">
    <property type="entry name" value="Leucine Dehydrogenase, chain A, domain 1"/>
    <property type="match status" value="1"/>
</dbReference>
<dbReference type="PANTHER" id="PTHR21090">
    <property type="entry name" value="AROM/DEHYDROQUINATE SYNTHASE"/>
    <property type="match status" value="1"/>
</dbReference>
<dbReference type="SUPFAM" id="SSF51735">
    <property type="entry name" value="NAD(P)-binding Rossmann-fold domains"/>
    <property type="match status" value="1"/>
</dbReference>
<dbReference type="SUPFAM" id="SSF52540">
    <property type="entry name" value="P-loop containing nucleoside triphosphate hydrolases"/>
    <property type="match status" value="1"/>
</dbReference>
<dbReference type="VEuPathDB" id="FungiDB:A1O9_05199"/>
<dbReference type="Pfam" id="PF01202">
    <property type="entry name" value="SKI"/>
    <property type="match status" value="1"/>
</dbReference>
<dbReference type="GeneID" id="25280125"/>
<keyword evidence="8" id="KW-1185">Reference proteome</keyword>
<dbReference type="InterPro" id="IPR001381">
    <property type="entry name" value="DHquinase_I"/>
</dbReference>
<reference evidence="7 8" key="1">
    <citation type="submission" date="2013-03" db="EMBL/GenBank/DDBJ databases">
        <title>The Genome Sequence of Exophiala aquamarina CBS 119918.</title>
        <authorList>
            <consortium name="The Broad Institute Genomics Platform"/>
            <person name="Cuomo C."/>
            <person name="de Hoog S."/>
            <person name="Gorbushina A."/>
            <person name="Walker B."/>
            <person name="Young S.K."/>
            <person name="Zeng Q."/>
            <person name="Gargeya S."/>
            <person name="Fitzgerald M."/>
            <person name="Haas B."/>
            <person name="Abouelleil A."/>
            <person name="Allen A.W."/>
            <person name="Alvarado L."/>
            <person name="Arachchi H.M."/>
            <person name="Berlin A.M."/>
            <person name="Chapman S.B."/>
            <person name="Gainer-Dewar J."/>
            <person name="Goldberg J."/>
            <person name="Griggs A."/>
            <person name="Gujja S."/>
            <person name="Hansen M."/>
            <person name="Howarth C."/>
            <person name="Imamovic A."/>
            <person name="Ireland A."/>
            <person name="Larimer J."/>
            <person name="McCowan C."/>
            <person name="Murphy C."/>
            <person name="Pearson M."/>
            <person name="Poon T.W."/>
            <person name="Priest M."/>
            <person name="Roberts A."/>
            <person name="Saif S."/>
            <person name="Shea T."/>
            <person name="Sisk P."/>
            <person name="Sykes S."/>
            <person name="Wortman J."/>
            <person name="Nusbaum C."/>
            <person name="Birren B."/>
        </authorList>
    </citation>
    <scope>NUCLEOTIDE SEQUENCE [LARGE SCALE GENOMIC DNA]</scope>
    <source>
        <strain evidence="7 8">CBS 119918</strain>
    </source>
</reference>
<evidence type="ECO:0000259" key="4">
    <source>
        <dbReference type="Pfam" id="PF01488"/>
    </source>
</evidence>
<feature type="compositionally biased region" description="Low complexity" evidence="3">
    <location>
        <begin position="19"/>
        <end position="35"/>
    </location>
</feature>
<dbReference type="HOGENOM" id="CLU_008871_0_1_1"/>
<comment type="caution">
    <text evidence="7">The sequence shown here is derived from an EMBL/GenBank/DDBJ whole genome shotgun (WGS) entry which is preliminary data.</text>
</comment>
<dbReference type="InterPro" id="IPR013708">
    <property type="entry name" value="Shikimate_DH-bd_N"/>
</dbReference>
<dbReference type="STRING" id="1182545.A0A072PC21"/>
<gene>
    <name evidence="7" type="ORF">A1O9_05199</name>
</gene>
<dbReference type="EMBL" id="AMGV01000004">
    <property type="protein sequence ID" value="KEF57282.1"/>
    <property type="molecule type" value="Genomic_DNA"/>
</dbReference>
<sequence>MSRPSGNGTGNGRRSRHLSPASAATAASPRPTSRPILDPSLTLDNQSGSGPPSAQNSSGIPAEALPITGRTFHPDASLVLVGIRASGKRSLGFIAATALNRRFVTEDHYFQSINGLSRQDYLKAYGSEQFHRQDIESSRQMLEDNKYGCVIDCGLGSLTKSLQEYLKKYCETNPVVFVVRDILRVKSLLNLSDRPAKALDHGNATHRKCSNFEFYNLEDNSTTGPVDSDNIDRASPNYSFKLRNVQADFSRFVRFITGSVATQPALQSPFSLDVPIDHRTYTHLLRVRLSDFVNGQIDFTQLESAGDVVGIYVDQWHSTTAKALSEMVAQARRTLQVPILMSASLEISESSNVETYLMVLAHGLRLGLEYMIIDLNLNDQQIDQIKAIKGHTKLIGSYANTTPSKTDWKDIKWNDMYIRATHLGLDLVRLLNTPTSRADNDTLTWFIQELKQLPIFSSTPIAYNSGLMGRTSQIMNSILTLVTHPSLPATVTNHPNDFQPLLTSQQIIRALFNSFVFDPLKFYIVGGNVAGSLSPAMHNAAYKLLGLQHNYSTKNITSWTDIVELAQDDSLGGLSIVQPYKVRVVPNLEALSAHAKAIGAVNTLVPLRSDSTGAVPPLEVQAQNRNRSGHIVGWFGENTDYIGILNCINRSLSPRNAIQAKTTGLVIGAGGMARAAVYAILLTGCKNIFVYNRTVENTWKIATHFNEFASKYHTGSPSQQSIHVLESISDPWPSNFAPPTVVVSCVTHEVLDGNPGADFRMPETWLESPTGGVVIEMAYMTKETPLIGQMHEFRTKTQRPWVLVDGIETLIEQAVAQFESMTSRKAPKSCMATAVYNAIEANKSYLGGGEEFFA</sequence>
<evidence type="ECO:0000313" key="7">
    <source>
        <dbReference type="EMBL" id="KEF57282.1"/>
    </source>
</evidence>
<dbReference type="InterPro" id="IPR006151">
    <property type="entry name" value="Shikm_DH/Glu-tRNA_Rdtase"/>
</dbReference>
<dbReference type="SUPFAM" id="SSF53223">
    <property type="entry name" value="Aminoacid dehydrogenase-like, N-terminal domain"/>
    <property type="match status" value="1"/>
</dbReference>
<dbReference type="OrthoDB" id="4415835at2759"/>
<dbReference type="GO" id="GO:0009423">
    <property type="term" value="P:chorismate biosynthetic process"/>
    <property type="evidence" value="ECO:0007669"/>
    <property type="project" value="TreeGrafter"/>
</dbReference>
<dbReference type="Gene3D" id="3.20.20.70">
    <property type="entry name" value="Aldolase class I"/>
    <property type="match status" value="1"/>
</dbReference>